<protein>
    <submittedName>
        <fullName evidence="1">Uncharacterized protein</fullName>
    </submittedName>
</protein>
<proteinExistence type="predicted"/>
<evidence type="ECO:0000313" key="2">
    <source>
        <dbReference type="Proteomes" id="UP000827976"/>
    </source>
</evidence>
<keyword evidence="2" id="KW-1185">Reference proteome</keyword>
<dbReference type="Proteomes" id="UP000827976">
    <property type="component" value="Chromosome 2"/>
</dbReference>
<dbReference type="EMBL" id="CM037012">
    <property type="protein sequence ID" value="KAH7690152.1"/>
    <property type="molecule type" value="Genomic_DNA"/>
</dbReference>
<accession>A0ACB7WPQ4</accession>
<comment type="caution">
    <text evidence="1">The sequence shown here is derived from an EMBL/GenBank/DDBJ whole genome shotgun (WGS) entry which is preliminary data.</text>
</comment>
<organism evidence="1 2">
    <name type="scientific">Dioscorea alata</name>
    <name type="common">Purple yam</name>
    <dbReference type="NCBI Taxonomy" id="55571"/>
    <lineage>
        <taxon>Eukaryota</taxon>
        <taxon>Viridiplantae</taxon>
        <taxon>Streptophyta</taxon>
        <taxon>Embryophyta</taxon>
        <taxon>Tracheophyta</taxon>
        <taxon>Spermatophyta</taxon>
        <taxon>Magnoliopsida</taxon>
        <taxon>Liliopsida</taxon>
        <taxon>Dioscoreales</taxon>
        <taxon>Dioscoreaceae</taxon>
        <taxon>Dioscorea</taxon>
    </lineage>
</organism>
<evidence type="ECO:0000313" key="1">
    <source>
        <dbReference type="EMBL" id="KAH7690152.1"/>
    </source>
</evidence>
<sequence>MALGGFFLTWGRPSSDQHKSFLSNPSSFNYDPQFVAASQQSDQQQVQDDLSKHGFFINRARILLGSGAGTFNLAASALRCWSHFQLDWAFVDPQTPVKPGTRFCVSVKELLPLWISMPLQIAYVSNAPRKNKGSFGFGSGTLHGHLLAGEERFSIEWDVNDQVWYEIFSFSKPANLLSSIAYPYVQLRQKFFAQQSSQALLKHVTAQQAKVLMQENSKDF</sequence>
<name>A0ACB7WPQ4_DIOAL</name>
<gene>
    <name evidence="1" type="ORF">IHE45_02G026200</name>
</gene>
<reference evidence="2" key="1">
    <citation type="journal article" date="2022" name="Nat. Commun.">
        <title>Chromosome evolution and the genetic basis of agronomically important traits in greater yam.</title>
        <authorList>
            <person name="Bredeson J.V."/>
            <person name="Lyons J.B."/>
            <person name="Oniyinde I.O."/>
            <person name="Okereke N.R."/>
            <person name="Kolade O."/>
            <person name="Nnabue I."/>
            <person name="Nwadili C.O."/>
            <person name="Hribova E."/>
            <person name="Parker M."/>
            <person name="Nwogha J."/>
            <person name="Shu S."/>
            <person name="Carlson J."/>
            <person name="Kariba R."/>
            <person name="Muthemba S."/>
            <person name="Knop K."/>
            <person name="Barton G.J."/>
            <person name="Sherwood A.V."/>
            <person name="Lopez-Montes A."/>
            <person name="Asiedu R."/>
            <person name="Jamnadass R."/>
            <person name="Muchugi A."/>
            <person name="Goodstein D."/>
            <person name="Egesi C.N."/>
            <person name="Featherston J."/>
            <person name="Asfaw A."/>
            <person name="Simpson G.G."/>
            <person name="Dolezel J."/>
            <person name="Hendre P.S."/>
            <person name="Van Deynze A."/>
            <person name="Kumar P.L."/>
            <person name="Obidiegwu J.E."/>
            <person name="Bhattacharjee R."/>
            <person name="Rokhsar D.S."/>
        </authorList>
    </citation>
    <scope>NUCLEOTIDE SEQUENCE [LARGE SCALE GENOMIC DNA]</scope>
    <source>
        <strain evidence="2">cv. TDa95/00328</strain>
    </source>
</reference>